<gene>
    <name evidence="1" type="ORF">F0L68_04640</name>
</gene>
<reference evidence="1 2" key="2">
    <citation type="submission" date="2019-09" db="EMBL/GenBank/DDBJ databases">
        <authorList>
            <person name="Jin C."/>
        </authorList>
    </citation>
    <scope>NUCLEOTIDE SEQUENCE [LARGE SCALE GENOMIC DNA]</scope>
    <source>
        <strain evidence="1 2">AN110305</strain>
    </source>
</reference>
<dbReference type="Gene3D" id="3.30.530.20">
    <property type="match status" value="1"/>
</dbReference>
<dbReference type="OrthoDB" id="9803476at2"/>
<organism evidence="1 2">
    <name type="scientific">Solihabitans fulvus</name>
    <dbReference type="NCBI Taxonomy" id="1892852"/>
    <lineage>
        <taxon>Bacteria</taxon>
        <taxon>Bacillati</taxon>
        <taxon>Actinomycetota</taxon>
        <taxon>Actinomycetes</taxon>
        <taxon>Pseudonocardiales</taxon>
        <taxon>Pseudonocardiaceae</taxon>
        <taxon>Solihabitans</taxon>
    </lineage>
</organism>
<sequence>MKLLYRGPARQELHEGYAKRRRIDQDAPVVSASELRIEAPVERVWQLIADPTGWPQVLPGRRVLELDAGVAEDADFVWAMGRTVMRARFAVVDVNRELTWSAVAMGVRAIDRQVLTPTPDGATVLRIEESMAAPLIGLLFSADRLRGQHEDWLRAVKAAAEQQD</sequence>
<evidence type="ECO:0000313" key="2">
    <source>
        <dbReference type="Proteomes" id="UP000323454"/>
    </source>
</evidence>
<dbReference type="EMBL" id="VUOB01000006">
    <property type="protein sequence ID" value="KAA2265362.1"/>
    <property type="molecule type" value="Genomic_DNA"/>
</dbReference>
<comment type="caution">
    <text evidence="1">The sequence shown here is derived from an EMBL/GenBank/DDBJ whole genome shotgun (WGS) entry which is preliminary data.</text>
</comment>
<name>A0A5B2XR49_9PSEU</name>
<dbReference type="InterPro" id="IPR023393">
    <property type="entry name" value="START-like_dom_sf"/>
</dbReference>
<evidence type="ECO:0000313" key="1">
    <source>
        <dbReference type="EMBL" id="KAA2265362.1"/>
    </source>
</evidence>
<dbReference type="Pfam" id="PF10604">
    <property type="entry name" value="Polyketide_cyc2"/>
    <property type="match status" value="1"/>
</dbReference>
<proteinExistence type="predicted"/>
<dbReference type="AlphaFoldDB" id="A0A5B2XR49"/>
<protein>
    <submittedName>
        <fullName evidence="1">Molecular chaperone Hsp90</fullName>
    </submittedName>
</protein>
<keyword evidence="2" id="KW-1185">Reference proteome</keyword>
<dbReference type="Proteomes" id="UP000323454">
    <property type="component" value="Unassembled WGS sequence"/>
</dbReference>
<dbReference type="SUPFAM" id="SSF55961">
    <property type="entry name" value="Bet v1-like"/>
    <property type="match status" value="1"/>
</dbReference>
<dbReference type="RefSeq" id="WP_149848159.1">
    <property type="nucleotide sequence ID" value="NZ_VUOB01000006.1"/>
</dbReference>
<dbReference type="InterPro" id="IPR019587">
    <property type="entry name" value="Polyketide_cyclase/dehydratase"/>
</dbReference>
<accession>A0A5B2XR49</accession>
<reference evidence="1 2" key="1">
    <citation type="submission" date="2019-09" db="EMBL/GenBank/DDBJ databases">
        <title>Goodfellowia gen. nov., a new genus of the Pseudonocardineae related to Actinoalloteichus, containing Goodfellowia coeruleoviolacea gen. nov., comb. nov. gen. nov., comb. nov.</title>
        <authorList>
            <person name="Labeda D."/>
        </authorList>
    </citation>
    <scope>NUCLEOTIDE SEQUENCE [LARGE SCALE GENOMIC DNA]</scope>
    <source>
        <strain evidence="1 2">AN110305</strain>
    </source>
</reference>